<dbReference type="GO" id="GO:0004850">
    <property type="term" value="F:uridine phosphorylase activity"/>
    <property type="evidence" value="ECO:0007669"/>
    <property type="project" value="UniProtKB-EC"/>
</dbReference>
<feature type="site" description="Important for catalytic activity" evidence="5">
    <location>
        <position position="221"/>
    </location>
</feature>
<comment type="catalytic activity">
    <reaction evidence="5">
        <text>a purine 2'-deoxy-D-ribonucleoside + phosphate = a purine nucleobase + 2-deoxy-alpha-D-ribose 1-phosphate</text>
        <dbReference type="Rhea" id="RHEA:36431"/>
        <dbReference type="ChEBI" id="CHEBI:26386"/>
        <dbReference type="ChEBI" id="CHEBI:43474"/>
        <dbReference type="ChEBI" id="CHEBI:57259"/>
        <dbReference type="ChEBI" id="CHEBI:142361"/>
        <dbReference type="EC" id="2.4.2.1"/>
    </reaction>
</comment>
<dbReference type="EMBL" id="QUSM01000005">
    <property type="protein sequence ID" value="RGD73543.1"/>
    <property type="molecule type" value="Genomic_DNA"/>
</dbReference>
<comment type="caution">
    <text evidence="7">The sequence shown here is derived from an EMBL/GenBank/DDBJ whole genome shotgun (WGS) entry which is preliminary data.</text>
</comment>
<evidence type="ECO:0000256" key="4">
    <source>
        <dbReference type="ARBA" id="ARBA00048447"/>
    </source>
</evidence>
<proteinExistence type="inferred from homology"/>
<feature type="binding site" evidence="5">
    <location>
        <position position="7"/>
    </location>
    <ligand>
        <name>a purine D-ribonucleoside</name>
        <dbReference type="ChEBI" id="CHEBI:142355"/>
        <note>ligand shared between dimeric partners</note>
    </ligand>
</feature>
<feature type="binding site" evidence="5">
    <location>
        <position position="46"/>
    </location>
    <ligand>
        <name>phosphate</name>
        <dbReference type="ChEBI" id="CHEBI:43474"/>
        <note>ligand shared between dimeric partners</note>
    </ligand>
</feature>
<dbReference type="PANTHER" id="PTHR43691">
    <property type="entry name" value="URIDINE PHOSPHORYLASE"/>
    <property type="match status" value="1"/>
</dbReference>
<dbReference type="NCBIfam" id="NF004489">
    <property type="entry name" value="PRK05819.1"/>
    <property type="match status" value="1"/>
</dbReference>
<evidence type="ECO:0000256" key="5">
    <source>
        <dbReference type="HAMAP-Rule" id="MF_01627"/>
    </source>
</evidence>
<dbReference type="GO" id="GO:0005829">
    <property type="term" value="C:cytosol"/>
    <property type="evidence" value="ECO:0007669"/>
    <property type="project" value="TreeGrafter"/>
</dbReference>
<feature type="domain" description="Nucleoside phosphorylase" evidence="6">
    <location>
        <begin position="18"/>
        <end position="208"/>
    </location>
</feature>
<evidence type="ECO:0000313" key="8">
    <source>
        <dbReference type="Proteomes" id="UP000261212"/>
    </source>
</evidence>
<dbReference type="SUPFAM" id="SSF53167">
    <property type="entry name" value="Purine and uridine phosphorylases"/>
    <property type="match status" value="1"/>
</dbReference>
<sequence>MTVPTPHINAKEGDFHKTVLMPGDPLRAKYIAENFLSEAAEVTNVRGMLGYSGKYKGKNISVMGSGMGIPSISIYSHELYSFYGVENIIRIGSCGGYSEDVNVNDVIIAQGACTNSNFMSQFHLEGTFAPIADFELLLNTFNKAKELGIDAKVGNVLSSDNFYAQGSEGWKKWKDLGVLAVEMETAGLYAEAASLNKKALGIFTVSDHFIYTDTILSSKERETKLNDMITLALETFAE</sequence>
<evidence type="ECO:0000256" key="2">
    <source>
        <dbReference type="ARBA" id="ARBA00022676"/>
    </source>
</evidence>
<feature type="active site" description="Proton donor" evidence="5">
    <location>
        <position position="207"/>
    </location>
</feature>
<dbReference type="Pfam" id="PF01048">
    <property type="entry name" value="PNP_UDP_1"/>
    <property type="match status" value="1"/>
</dbReference>
<dbReference type="InterPro" id="IPR004402">
    <property type="entry name" value="DeoD-type"/>
</dbReference>
<feature type="binding site" description="in other chain" evidence="5">
    <location>
        <begin position="206"/>
        <end position="207"/>
    </location>
    <ligand>
        <name>a purine D-ribonucleoside</name>
        <dbReference type="ChEBI" id="CHEBI:142355"/>
        <note>ligand shared between dimeric partners</note>
    </ligand>
</feature>
<dbReference type="Proteomes" id="UP000261212">
    <property type="component" value="Unassembled WGS sequence"/>
</dbReference>
<feature type="binding site" description="in other chain" evidence="5">
    <location>
        <begin position="90"/>
        <end position="93"/>
    </location>
    <ligand>
        <name>phosphate</name>
        <dbReference type="ChEBI" id="CHEBI:43474"/>
        <note>ligand shared between dimeric partners</note>
    </ligand>
</feature>
<feature type="binding site" description="in other chain" evidence="5">
    <location>
        <begin position="182"/>
        <end position="184"/>
    </location>
    <ligand>
        <name>a purine D-ribonucleoside</name>
        <dbReference type="ChEBI" id="CHEBI:142355"/>
        <note>ligand shared between dimeric partners</note>
    </ligand>
</feature>
<dbReference type="NCBIfam" id="TIGR00107">
    <property type="entry name" value="deoD"/>
    <property type="match status" value="1"/>
</dbReference>
<dbReference type="InterPro" id="IPR018016">
    <property type="entry name" value="Nucleoside_phosphorylase_CS"/>
</dbReference>
<feature type="binding site" description="in other chain" evidence="5">
    <location>
        <position position="27"/>
    </location>
    <ligand>
        <name>phosphate</name>
        <dbReference type="ChEBI" id="CHEBI:43474"/>
        <note>ligand shared between dimeric partners</note>
    </ligand>
</feature>
<dbReference type="CDD" id="cd09006">
    <property type="entry name" value="PNP_EcPNPI-like"/>
    <property type="match status" value="1"/>
</dbReference>
<organism evidence="7 8">
    <name type="scientific">Anaerofustis stercorihominis</name>
    <dbReference type="NCBI Taxonomy" id="214853"/>
    <lineage>
        <taxon>Bacteria</taxon>
        <taxon>Bacillati</taxon>
        <taxon>Bacillota</taxon>
        <taxon>Clostridia</taxon>
        <taxon>Eubacteriales</taxon>
        <taxon>Eubacteriaceae</taxon>
        <taxon>Anaerofustis</taxon>
    </lineage>
</organism>
<dbReference type="GeneID" id="98001251"/>
<dbReference type="InterPro" id="IPR035994">
    <property type="entry name" value="Nucleoside_phosphorylase_sf"/>
</dbReference>
<feature type="binding site" description="in other chain" evidence="5">
    <location>
        <position position="23"/>
    </location>
    <ligand>
        <name>phosphate</name>
        <dbReference type="ChEBI" id="CHEBI:43474"/>
        <note>ligand shared between dimeric partners</note>
    </ligand>
</feature>
<dbReference type="RefSeq" id="WP_007050989.1">
    <property type="nucleotide sequence ID" value="NZ_CABKNJ010000001.1"/>
</dbReference>
<dbReference type="GO" id="GO:0006152">
    <property type="term" value="P:purine nucleoside catabolic process"/>
    <property type="evidence" value="ECO:0007669"/>
    <property type="project" value="TreeGrafter"/>
</dbReference>
<keyword evidence="3 5" id="KW-0808">Transferase</keyword>
<dbReference type="AlphaFoldDB" id="A0A3E3DWG8"/>
<dbReference type="Gene3D" id="3.40.50.1580">
    <property type="entry name" value="Nucleoside phosphorylase domain"/>
    <property type="match status" value="1"/>
</dbReference>
<gene>
    <name evidence="5 7" type="primary">deoD</name>
    <name evidence="7" type="ORF">DW687_09290</name>
</gene>
<evidence type="ECO:0000313" key="7">
    <source>
        <dbReference type="EMBL" id="RGD73543.1"/>
    </source>
</evidence>
<dbReference type="InterPro" id="IPR000845">
    <property type="entry name" value="Nucleoside_phosphorylase_d"/>
</dbReference>
<comment type="subunit">
    <text evidence="5">Homohexamer; trimer of homodimers.</text>
</comment>
<name>A0A3E3DWG8_9FIRM</name>
<accession>A0A3E3DWG8</accession>
<dbReference type="PANTHER" id="PTHR43691:SF11">
    <property type="entry name" value="FI09636P-RELATED"/>
    <property type="match status" value="1"/>
</dbReference>
<dbReference type="GO" id="GO:0004731">
    <property type="term" value="F:purine-nucleoside phosphorylase activity"/>
    <property type="evidence" value="ECO:0007669"/>
    <property type="project" value="UniProtKB-UniRule"/>
</dbReference>
<comment type="catalytic activity">
    <reaction evidence="5">
        <text>a purine D-ribonucleoside + phosphate = a purine nucleobase + alpha-D-ribose 1-phosphate</text>
        <dbReference type="Rhea" id="RHEA:19805"/>
        <dbReference type="ChEBI" id="CHEBI:26386"/>
        <dbReference type="ChEBI" id="CHEBI:43474"/>
        <dbReference type="ChEBI" id="CHEBI:57720"/>
        <dbReference type="ChEBI" id="CHEBI:142355"/>
        <dbReference type="EC" id="2.4.2.1"/>
    </reaction>
</comment>
<evidence type="ECO:0000259" key="6">
    <source>
        <dbReference type="Pfam" id="PF01048"/>
    </source>
</evidence>
<dbReference type="HAMAP" id="MF_01627">
    <property type="entry name" value="Pur_nucleosid_phosp"/>
    <property type="match status" value="1"/>
</dbReference>
<dbReference type="PROSITE" id="PS01232">
    <property type="entry name" value="PNP_UDP_1"/>
    <property type="match status" value="1"/>
</dbReference>
<keyword evidence="2 5" id="KW-0328">Glycosyltransferase</keyword>
<evidence type="ECO:0000256" key="1">
    <source>
        <dbReference type="ARBA" id="ARBA00010456"/>
    </source>
</evidence>
<dbReference type="EC" id="2.4.2.1" evidence="5"/>
<reference evidence="7 8" key="1">
    <citation type="submission" date="2018-08" db="EMBL/GenBank/DDBJ databases">
        <title>A genome reference for cultivated species of the human gut microbiota.</title>
        <authorList>
            <person name="Zou Y."/>
            <person name="Xue W."/>
            <person name="Luo G."/>
        </authorList>
    </citation>
    <scope>NUCLEOTIDE SEQUENCE [LARGE SCALE GENOMIC DNA]</scope>
    <source>
        <strain evidence="7 8">AM25-6</strain>
    </source>
</reference>
<evidence type="ECO:0000256" key="3">
    <source>
        <dbReference type="ARBA" id="ARBA00022679"/>
    </source>
</evidence>
<comment type="catalytic activity">
    <reaction evidence="4">
        <text>uridine + phosphate = alpha-D-ribose 1-phosphate + uracil</text>
        <dbReference type="Rhea" id="RHEA:24388"/>
        <dbReference type="ChEBI" id="CHEBI:16704"/>
        <dbReference type="ChEBI" id="CHEBI:17568"/>
        <dbReference type="ChEBI" id="CHEBI:43474"/>
        <dbReference type="ChEBI" id="CHEBI:57720"/>
        <dbReference type="EC" id="2.4.2.3"/>
    </reaction>
</comment>
<comment type="similarity">
    <text evidence="1 5">Belongs to the PNP/UDP phosphorylase family.</text>
</comment>
<comment type="function">
    <text evidence="5">Catalyzes the reversible phosphorolytic breakdown of the N-glycosidic bond in the beta-(deoxy)ribonucleoside molecules, with the formation of the corresponding free purine bases and pentose-1-phosphate.</text>
</comment>
<protein>
    <recommendedName>
        <fullName evidence="5">Purine nucleoside phosphorylase DeoD-type</fullName>
        <shortName evidence="5">PNP</shortName>
        <ecNumber evidence="5">2.4.2.1</ecNumber>
    </recommendedName>
</protein>